<proteinExistence type="predicted"/>
<dbReference type="EMBL" id="ATJO01000039">
    <property type="protein sequence ID" value="EPI50946.1"/>
    <property type="molecule type" value="Genomic_DNA"/>
</dbReference>
<organism evidence="1 2">
    <name type="scientific">Gardnerella pickettii JCP7719</name>
    <dbReference type="NCBI Taxonomy" id="1261061"/>
    <lineage>
        <taxon>Bacteria</taxon>
        <taxon>Bacillati</taxon>
        <taxon>Actinomycetota</taxon>
        <taxon>Actinomycetes</taxon>
        <taxon>Bifidobacteriales</taxon>
        <taxon>Bifidobacteriaceae</taxon>
        <taxon>Gardnerella</taxon>
        <taxon>Gardnerella pickettii</taxon>
    </lineage>
</organism>
<name>S4GY74_9BIFI</name>
<gene>
    <name evidence="1" type="ORF">HMPREF1576_00554</name>
</gene>
<evidence type="ECO:0000313" key="1">
    <source>
        <dbReference type="EMBL" id="EPI50946.1"/>
    </source>
</evidence>
<accession>S4GY74</accession>
<dbReference type="Proteomes" id="UP000014601">
    <property type="component" value="Unassembled WGS sequence"/>
</dbReference>
<reference evidence="1 2" key="1">
    <citation type="submission" date="2013-06" db="EMBL/GenBank/DDBJ databases">
        <authorList>
            <person name="Weinstock G."/>
            <person name="Sodergren E."/>
            <person name="Lobos E.A."/>
            <person name="Fulton L."/>
            <person name="Fulton R."/>
            <person name="Courtney L."/>
            <person name="Fronick C."/>
            <person name="O'Laughlin M."/>
            <person name="Godfrey J."/>
            <person name="Wilson R.M."/>
            <person name="Miner T."/>
            <person name="Farmer C."/>
            <person name="Delehaunty K."/>
            <person name="Cordes M."/>
            <person name="Minx P."/>
            <person name="Tomlinson C."/>
            <person name="Chen J."/>
            <person name="Wollam A."/>
            <person name="Pepin K.H."/>
            <person name="Bhonagiri V."/>
            <person name="Zhang X."/>
            <person name="Warren W."/>
            <person name="Mitreva M."/>
            <person name="Mardis E.R."/>
            <person name="Wilson R.K."/>
        </authorList>
    </citation>
    <scope>NUCLEOTIDE SEQUENCE [LARGE SCALE GENOMIC DNA]</scope>
    <source>
        <strain evidence="1 2">JCP7719</strain>
    </source>
</reference>
<evidence type="ECO:0000313" key="2">
    <source>
        <dbReference type="Proteomes" id="UP000014601"/>
    </source>
</evidence>
<dbReference type="AlphaFoldDB" id="S4GY74"/>
<protein>
    <submittedName>
        <fullName evidence="1">Uncharacterized protein</fullName>
    </submittedName>
</protein>
<comment type="caution">
    <text evidence="1">The sequence shown here is derived from an EMBL/GenBank/DDBJ whole genome shotgun (WGS) entry which is preliminary data.</text>
</comment>
<sequence>MICWNTILRKPQSCSAFVLKVPKLGIIALHKVANHRSLLR</sequence>
<dbReference type="HOGENOM" id="CLU_3290215_0_0_11"/>